<sequence>MSESARPERAFDVVLKSRRVVLPDGVREAAVAIAGETIAAVFEPSGAPGETWIPRGARVIDVGDRVIMAGVVDTHAHINDPGRAEWEGFETATRACAAGGITTVVDMPLNSIPVTTTADALAQKLTAAAGRAFVDHGFWGGVIPGNDRDLEALVAAGALGFKAFLVHSGIDDFPMSTEVDLRKAMPILAALKSPLLVHAEIEKDGVVDAGGDPRRYATYLASRPPTWEVEAVRTMAALCREHGGPVHIVHLSAEEALGEALSVRAEGLPFSIETCPHYLLLAAEEIPDGHTEFKCAPPIRERDNRERLWRALAGGAIDLVVSDHSPCTPALKLPAEGDFVRAWGGIASLQLGLSLIWTEASRRGFGLRDLARWMCEATARLAGLAHRKGRIAPGLDADLVVWDPEATLSVEASRLHHRHPVTPYLGRSLVGQVETTYLRGRVIYDKGAHQGSPQGKPLLGRSDVGKAEGAPPAPE</sequence>
<comment type="subunit">
    <text evidence="4">Homotetramer.</text>
</comment>
<dbReference type="GO" id="GO:0050897">
    <property type="term" value="F:cobalt ion binding"/>
    <property type="evidence" value="ECO:0007669"/>
    <property type="project" value="InterPro"/>
</dbReference>
<reference evidence="11 12" key="1">
    <citation type="submission" date="2015-07" db="EMBL/GenBank/DDBJ databases">
        <title>Genome analysis of myxobacterium Chondromyces crocatus Cm c5 reveals a high potential for natural compound synthesis and the genetic basis for the loss of fruiting body formation.</title>
        <authorList>
            <person name="Zaburannyi N."/>
            <person name="Bunk B."/>
            <person name="Maier J."/>
            <person name="Overmann J."/>
            <person name="Mueller R."/>
        </authorList>
    </citation>
    <scope>NUCLEOTIDE SEQUENCE [LARGE SCALE GENOMIC DNA]</scope>
    <source>
        <strain evidence="11 12">Cm c5</strain>
    </source>
</reference>
<keyword evidence="7 11" id="KW-0378">Hydrolase</keyword>
<comment type="pathway">
    <text evidence="2">Nitrogen metabolism; (S)-allantoin degradation; allantoate from (S)-allantoin: step 1/1.</text>
</comment>
<dbReference type="GO" id="GO:0004038">
    <property type="term" value="F:allantoinase activity"/>
    <property type="evidence" value="ECO:0007669"/>
    <property type="project" value="UniProtKB-EC"/>
</dbReference>
<dbReference type="KEGG" id="ccro:CMC5_071190"/>
<evidence type="ECO:0000256" key="5">
    <source>
        <dbReference type="ARBA" id="ARBA00012863"/>
    </source>
</evidence>
<dbReference type="NCBIfam" id="TIGR03178">
    <property type="entry name" value="allantoinase"/>
    <property type="match status" value="1"/>
</dbReference>
<gene>
    <name evidence="11" type="ORF">CMC5_071190</name>
</gene>
<evidence type="ECO:0000256" key="3">
    <source>
        <dbReference type="ARBA" id="ARBA00010368"/>
    </source>
</evidence>
<dbReference type="GO" id="GO:0000256">
    <property type="term" value="P:allantoin catabolic process"/>
    <property type="evidence" value="ECO:0007669"/>
    <property type="project" value="InterPro"/>
</dbReference>
<dbReference type="Proteomes" id="UP000067626">
    <property type="component" value="Chromosome"/>
</dbReference>
<comment type="similarity">
    <text evidence="3">Belongs to the metallo-dependent hydrolases superfamily. Allantoinase family.</text>
</comment>
<dbReference type="PANTHER" id="PTHR43668">
    <property type="entry name" value="ALLANTOINASE"/>
    <property type="match status" value="1"/>
</dbReference>
<dbReference type="SUPFAM" id="SSF51338">
    <property type="entry name" value="Composite domain of metallo-dependent hydrolases"/>
    <property type="match status" value="1"/>
</dbReference>
<accession>A0A0K1EPV9</accession>
<evidence type="ECO:0000256" key="1">
    <source>
        <dbReference type="ARBA" id="ARBA00001947"/>
    </source>
</evidence>
<dbReference type="EC" id="3.5.2.5" evidence="5"/>
<dbReference type="PATRIC" id="fig|52.7.peg.7816"/>
<dbReference type="GO" id="GO:0008270">
    <property type="term" value="F:zinc ion binding"/>
    <property type="evidence" value="ECO:0007669"/>
    <property type="project" value="InterPro"/>
</dbReference>
<evidence type="ECO:0000256" key="6">
    <source>
        <dbReference type="ARBA" id="ARBA00022723"/>
    </source>
</evidence>
<comment type="cofactor">
    <cofactor evidence="1">
        <name>Zn(2+)</name>
        <dbReference type="ChEBI" id="CHEBI:29105"/>
    </cofactor>
</comment>
<dbReference type="OrthoDB" id="9803027at2"/>
<evidence type="ECO:0000256" key="4">
    <source>
        <dbReference type="ARBA" id="ARBA00011881"/>
    </source>
</evidence>
<feature type="region of interest" description="Disordered" evidence="9">
    <location>
        <begin position="448"/>
        <end position="475"/>
    </location>
</feature>
<dbReference type="InterPro" id="IPR050138">
    <property type="entry name" value="DHOase/Allantoinase_Hydrolase"/>
</dbReference>
<dbReference type="Gene3D" id="3.20.20.140">
    <property type="entry name" value="Metal-dependent hydrolases"/>
    <property type="match status" value="1"/>
</dbReference>
<dbReference type="InterPro" id="IPR017593">
    <property type="entry name" value="Allantoinase"/>
</dbReference>
<proteinExistence type="inferred from homology"/>
<dbReference type="GO" id="GO:0005737">
    <property type="term" value="C:cytoplasm"/>
    <property type="evidence" value="ECO:0007669"/>
    <property type="project" value="TreeGrafter"/>
</dbReference>
<evidence type="ECO:0000256" key="8">
    <source>
        <dbReference type="ARBA" id="ARBA00022833"/>
    </source>
</evidence>
<evidence type="ECO:0000313" key="11">
    <source>
        <dbReference type="EMBL" id="AKT42891.1"/>
    </source>
</evidence>
<dbReference type="GO" id="GO:0006145">
    <property type="term" value="P:purine nucleobase catabolic process"/>
    <property type="evidence" value="ECO:0007669"/>
    <property type="project" value="TreeGrafter"/>
</dbReference>
<evidence type="ECO:0000259" key="10">
    <source>
        <dbReference type="Pfam" id="PF01979"/>
    </source>
</evidence>
<evidence type="ECO:0000256" key="2">
    <source>
        <dbReference type="ARBA" id="ARBA00004968"/>
    </source>
</evidence>
<dbReference type="InterPro" id="IPR032466">
    <property type="entry name" value="Metal_Hydrolase"/>
</dbReference>
<dbReference type="STRING" id="52.CMC5_071190"/>
<keyword evidence="6" id="KW-0479">Metal-binding</keyword>
<name>A0A0K1EPV9_CHOCO</name>
<keyword evidence="12" id="KW-1185">Reference proteome</keyword>
<keyword evidence="8" id="KW-0862">Zinc</keyword>
<dbReference type="AlphaFoldDB" id="A0A0K1EPV9"/>
<dbReference type="EMBL" id="CP012159">
    <property type="protein sequence ID" value="AKT42891.1"/>
    <property type="molecule type" value="Genomic_DNA"/>
</dbReference>
<dbReference type="PANTHER" id="PTHR43668:SF2">
    <property type="entry name" value="ALLANTOINASE"/>
    <property type="match status" value="1"/>
</dbReference>
<dbReference type="Pfam" id="PF01979">
    <property type="entry name" value="Amidohydro_1"/>
    <property type="match status" value="1"/>
</dbReference>
<feature type="domain" description="Amidohydrolase-related" evidence="10">
    <location>
        <begin position="66"/>
        <end position="442"/>
    </location>
</feature>
<evidence type="ECO:0000256" key="9">
    <source>
        <dbReference type="SAM" id="MobiDB-lite"/>
    </source>
</evidence>
<dbReference type="InterPro" id="IPR006680">
    <property type="entry name" value="Amidohydro-rel"/>
</dbReference>
<evidence type="ECO:0000256" key="7">
    <source>
        <dbReference type="ARBA" id="ARBA00022801"/>
    </source>
</evidence>
<protein>
    <recommendedName>
        <fullName evidence="5">allantoinase</fullName>
        <ecNumber evidence="5">3.5.2.5</ecNumber>
    </recommendedName>
</protein>
<organism evidence="11 12">
    <name type="scientific">Chondromyces crocatus</name>
    <dbReference type="NCBI Taxonomy" id="52"/>
    <lineage>
        <taxon>Bacteria</taxon>
        <taxon>Pseudomonadati</taxon>
        <taxon>Myxococcota</taxon>
        <taxon>Polyangia</taxon>
        <taxon>Polyangiales</taxon>
        <taxon>Polyangiaceae</taxon>
        <taxon>Chondromyces</taxon>
    </lineage>
</organism>
<dbReference type="RefSeq" id="WP_050434448.1">
    <property type="nucleotide sequence ID" value="NZ_CP012159.1"/>
</dbReference>
<dbReference type="InterPro" id="IPR011059">
    <property type="entry name" value="Metal-dep_hydrolase_composite"/>
</dbReference>
<evidence type="ECO:0000313" key="12">
    <source>
        <dbReference type="Proteomes" id="UP000067626"/>
    </source>
</evidence>
<dbReference type="FunFam" id="3.20.20.140:FF:000032">
    <property type="entry name" value="Allantoinase Dal1"/>
    <property type="match status" value="1"/>
</dbReference>
<dbReference type="SUPFAM" id="SSF51556">
    <property type="entry name" value="Metallo-dependent hydrolases"/>
    <property type="match status" value="1"/>
</dbReference>